<dbReference type="PANTHER" id="PTHR12526:SF638">
    <property type="entry name" value="SPORE COAT PROTEIN SA"/>
    <property type="match status" value="1"/>
</dbReference>
<dbReference type="Pfam" id="PF13477">
    <property type="entry name" value="Glyco_trans_4_2"/>
    <property type="match status" value="1"/>
</dbReference>
<dbReference type="SUPFAM" id="SSF53756">
    <property type="entry name" value="UDP-Glycosyltransferase/glycogen phosphorylase"/>
    <property type="match status" value="1"/>
</dbReference>
<dbReference type="AlphaFoldDB" id="A0A3B1CAA6"/>
<dbReference type="PANTHER" id="PTHR12526">
    <property type="entry name" value="GLYCOSYLTRANSFERASE"/>
    <property type="match status" value="1"/>
</dbReference>
<evidence type="ECO:0000259" key="1">
    <source>
        <dbReference type="Pfam" id="PF00534"/>
    </source>
</evidence>
<organism evidence="3">
    <name type="scientific">hydrothermal vent metagenome</name>
    <dbReference type="NCBI Taxonomy" id="652676"/>
    <lineage>
        <taxon>unclassified sequences</taxon>
        <taxon>metagenomes</taxon>
        <taxon>ecological metagenomes</taxon>
    </lineage>
</organism>
<feature type="domain" description="Glycosyltransferase subfamily 4-like N-terminal" evidence="2">
    <location>
        <begin position="10"/>
        <end position="156"/>
    </location>
</feature>
<protein>
    <submittedName>
        <fullName evidence="3">Lipid carrier: UDP-N-acetylgalactosaminyltransferase / Alpha-1,3-N-acetylgalactosamine transferase PglA Putative glycosyltransferase</fullName>
        <ecNumber evidence="3">2.4.1.-</ecNumber>
    </submittedName>
</protein>
<keyword evidence="3" id="KW-0328">Glycosyltransferase</keyword>
<accession>A0A3B1CAA6</accession>
<dbReference type="CDD" id="cd03808">
    <property type="entry name" value="GT4_CapM-like"/>
    <property type="match status" value="1"/>
</dbReference>
<keyword evidence="3" id="KW-0808">Transferase</keyword>
<dbReference type="EC" id="2.4.1.-" evidence="3"/>
<dbReference type="InterPro" id="IPR001296">
    <property type="entry name" value="Glyco_trans_1"/>
</dbReference>
<feature type="domain" description="Glycosyl transferase family 1" evidence="1">
    <location>
        <begin position="196"/>
        <end position="360"/>
    </location>
</feature>
<evidence type="ECO:0000259" key="2">
    <source>
        <dbReference type="Pfam" id="PF13477"/>
    </source>
</evidence>
<sequence>MRNIMGERYKIIYFVTEDWYFWLHRMPIAKAALKEGYDVIVATAVAEHGEKIKSEGLRLAPLGLNRSGKNPLREFASLLEITRLYRKEKPDIAHHVALKPVIYGAVAAVLSKTPLTVNALAGLGHVFIAKGFKAALVRFFIKAALRFSLRRKSAITIFENPDDLNLLVKMGLLDERQAVLIKGTGVDTSLFAPPEQELPSDEAPVVLLSSRMLMTKGIGDFVEAARILKKRQTNVRMVLAGSPDPHNPMSIPLSRLEEWDKEGAVEYWGFKEDMAELLKQVSIVVLPSFYGEGVPRSLMEAASAERPVVTYDVPGCREIIRHNVNGLLVPLRDIEALADAIAVLLEDGELRKKMGAEGRRIVEEEFSEEIVVEKTMNLYERAMEK</sequence>
<dbReference type="InterPro" id="IPR028098">
    <property type="entry name" value="Glyco_trans_4-like_N"/>
</dbReference>
<dbReference type="EMBL" id="UOGB01000210">
    <property type="protein sequence ID" value="VAX21603.1"/>
    <property type="molecule type" value="Genomic_DNA"/>
</dbReference>
<gene>
    <name evidence="3" type="ORF">MNBD_NITROSPINAE03-1177</name>
</gene>
<dbReference type="Gene3D" id="3.40.50.2000">
    <property type="entry name" value="Glycogen Phosphorylase B"/>
    <property type="match status" value="2"/>
</dbReference>
<dbReference type="GO" id="GO:0016757">
    <property type="term" value="F:glycosyltransferase activity"/>
    <property type="evidence" value="ECO:0007669"/>
    <property type="project" value="UniProtKB-KW"/>
</dbReference>
<name>A0A3B1CAA6_9ZZZZ</name>
<evidence type="ECO:0000313" key="3">
    <source>
        <dbReference type="EMBL" id="VAX21603.1"/>
    </source>
</evidence>
<proteinExistence type="predicted"/>
<reference evidence="3" key="1">
    <citation type="submission" date="2018-06" db="EMBL/GenBank/DDBJ databases">
        <authorList>
            <person name="Zhirakovskaya E."/>
        </authorList>
    </citation>
    <scope>NUCLEOTIDE SEQUENCE</scope>
</reference>
<dbReference type="Pfam" id="PF00534">
    <property type="entry name" value="Glycos_transf_1"/>
    <property type="match status" value="1"/>
</dbReference>